<dbReference type="GO" id="GO:0000978">
    <property type="term" value="F:RNA polymerase II cis-regulatory region sequence-specific DNA binding"/>
    <property type="evidence" value="ECO:0007669"/>
    <property type="project" value="InterPro"/>
</dbReference>
<dbReference type="GO" id="GO:0000981">
    <property type="term" value="F:DNA-binding transcription factor activity, RNA polymerase II-specific"/>
    <property type="evidence" value="ECO:0007669"/>
    <property type="project" value="InterPro"/>
</dbReference>
<protein>
    <recommendedName>
        <fullName evidence="7">Xylanolytic transcriptional activator regulatory domain-containing protein</fullName>
    </recommendedName>
</protein>
<reference evidence="8" key="1">
    <citation type="submission" date="2023-06" db="EMBL/GenBank/DDBJ databases">
        <title>Conoideocrella luteorostrata (Hypocreales: Clavicipitaceae), a potential biocontrol fungus for elongate hemlock scale in United States Christmas tree production areas.</title>
        <authorList>
            <person name="Barrett H."/>
            <person name="Lovett B."/>
            <person name="Macias A.M."/>
            <person name="Stajich J.E."/>
            <person name="Kasson M.T."/>
        </authorList>
    </citation>
    <scope>NUCLEOTIDE SEQUENCE</scope>
    <source>
        <strain evidence="8">ARSEF 14590</strain>
    </source>
</reference>
<gene>
    <name evidence="8" type="ORF">QQS21_000160</name>
</gene>
<keyword evidence="9" id="KW-1185">Reference proteome</keyword>
<keyword evidence="4" id="KW-0863">Zinc-finger</keyword>
<evidence type="ECO:0000256" key="2">
    <source>
        <dbReference type="ARBA" id="ARBA00022723"/>
    </source>
</evidence>
<dbReference type="EMBL" id="JASWJB010000002">
    <property type="protein sequence ID" value="KAK2616783.1"/>
    <property type="molecule type" value="Genomic_DNA"/>
</dbReference>
<accession>A0AAJ0CZ65</accession>
<dbReference type="GO" id="GO:0005634">
    <property type="term" value="C:nucleus"/>
    <property type="evidence" value="ECO:0007669"/>
    <property type="project" value="UniProtKB-SubCell"/>
</dbReference>
<name>A0AAJ0CZ65_9HYPO</name>
<organism evidence="8 9">
    <name type="scientific">Conoideocrella luteorostrata</name>
    <dbReference type="NCBI Taxonomy" id="1105319"/>
    <lineage>
        <taxon>Eukaryota</taxon>
        <taxon>Fungi</taxon>
        <taxon>Dikarya</taxon>
        <taxon>Ascomycota</taxon>
        <taxon>Pezizomycotina</taxon>
        <taxon>Sordariomycetes</taxon>
        <taxon>Hypocreomycetidae</taxon>
        <taxon>Hypocreales</taxon>
        <taxon>Clavicipitaceae</taxon>
        <taxon>Conoideocrella</taxon>
    </lineage>
</organism>
<evidence type="ECO:0000256" key="3">
    <source>
        <dbReference type="ARBA" id="ARBA00022737"/>
    </source>
</evidence>
<keyword evidence="3" id="KW-0677">Repeat</keyword>
<dbReference type="GO" id="GO:0006351">
    <property type="term" value="P:DNA-templated transcription"/>
    <property type="evidence" value="ECO:0007669"/>
    <property type="project" value="InterPro"/>
</dbReference>
<keyword evidence="2" id="KW-0479">Metal-binding</keyword>
<keyword evidence="6" id="KW-0539">Nucleus</keyword>
<comment type="caution">
    <text evidence="8">The sequence shown here is derived from an EMBL/GenBank/DDBJ whole genome shotgun (WGS) entry which is preliminary data.</text>
</comment>
<dbReference type="PANTHER" id="PTHR40626:SF3">
    <property type="entry name" value="TRANSCRIPTION FACTOR WITH C2H2 AND ZN(2)-CYS(6) DNA BINDING DOMAIN (EUROFUNG)-RELATED"/>
    <property type="match status" value="1"/>
</dbReference>
<evidence type="ECO:0000259" key="7">
    <source>
        <dbReference type="Pfam" id="PF04082"/>
    </source>
</evidence>
<evidence type="ECO:0000256" key="1">
    <source>
        <dbReference type="ARBA" id="ARBA00004123"/>
    </source>
</evidence>
<evidence type="ECO:0000256" key="6">
    <source>
        <dbReference type="ARBA" id="ARBA00023242"/>
    </source>
</evidence>
<dbReference type="CDD" id="cd12148">
    <property type="entry name" value="fungal_TF_MHR"/>
    <property type="match status" value="1"/>
</dbReference>
<feature type="domain" description="Xylanolytic transcriptional activator regulatory" evidence="7">
    <location>
        <begin position="125"/>
        <end position="398"/>
    </location>
</feature>
<dbReference type="GO" id="GO:0008270">
    <property type="term" value="F:zinc ion binding"/>
    <property type="evidence" value="ECO:0007669"/>
    <property type="project" value="UniProtKB-KW"/>
</dbReference>
<keyword evidence="5" id="KW-0862">Zinc</keyword>
<dbReference type="PANTHER" id="PTHR40626">
    <property type="entry name" value="MIP31509P"/>
    <property type="match status" value="1"/>
</dbReference>
<dbReference type="Pfam" id="PF04082">
    <property type="entry name" value="Fungal_trans"/>
    <property type="match status" value="1"/>
</dbReference>
<evidence type="ECO:0000256" key="5">
    <source>
        <dbReference type="ARBA" id="ARBA00022833"/>
    </source>
</evidence>
<dbReference type="InterPro" id="IPR051059">
    <property type="entry name" value="VerF-like"/>
</dbReference>
<sequence>MQEYFGPPLAANNPFELSQDVRANENDVFGRNSAEELCTWTWCNPEEHLFSSIGLNYLFFESVGPGSSGRTSEPIHYTPDLELKPKIREIGEGLRARLSTGTSIETISSSIELIFADSNVYQLVTAYFDNWHCHNPMLHRPSFKPSSTFAPLLSAVMLVGAIYSTDEHARAARNCFDAAEEYVFTHESFRELYDPHSGSGVQPLQAAYIICILRQWDSHRGSRRRVRLQLYPSIVSAARSLGLTKLRHMASKKSDHAPSYDDWKEFIKTEEKIRLMAWIFLVDTSHAIFYGTPPRLTVSEMTGCLPCDDQLFMAHGPESFHDLSTLATSSKLCSVSRGVSLFFAQEWTRGSIAEFGQLNYLDFFLLVHALHQIIFSNKATYSLRFTKSAIECALERWEDLWNTLITDKVEMDSYKVGFFKYANDYWWLAKLLVRTESPHFEPKKMGEDFDHDSTAEVNSLLKRFASIALS</sequence>
<dbReference type="Proteomes" id="UP001251528">
    <property type="component" value="Unassembled WGS sequence"/>
</dbReference>
<evidence type="ECO:0000313" key="8">
    <source>
        <dbReference type="EMBL" id="KAK2616783.1"/>
    </source>
</evidence>
<dbReference type="InterPro" id="IPR007219">
    <property type="entry name" value="XnlR_reg_dom"/>
</dbReference>
<evidence type="ECO:0000256" key="4">
    <source>
        <dbReference type="ARBA" id="ARBA00022771"/>
    </source>
</evidence>
<proteinExistence type="predicted"/>
<evidence type="ECO:0000313" key="9">
    <source>
        <dbReference type="Proteomes" id="UP001251528"/>
    </source>
</evidence>
<dbReference type="AlphaFoldDB" id="A0AAJ0CZ65"/>
<comment type="subcellular location">
    <subcellularLocation>
        <location evidence="1">Nucleus</location>
    </subcellularLocation>
</comment>
<dbReference type="GO" id="GO:0000785">
    <property type="term" value="C:chromatin"/>
    <property type="evidence" value="ECO:0007669"/>
    <property type="project" value="TreeGrafter"/>
</dbReference>